<dbReference type="SUPFAM" id="SSF52374">
    <property type="entry name" value="Nucleotidylyl transferase"/>
    <property type="match status" value="1"/>
</dbReference>
<evidence type="ECO:0000313" key="18">
    <source>
        <dbReference type="Proteomes" id="UP001144372"/>
    </source>
</evidence>
<keyword evidence="5 15" id="KW-0288">FMN</keyword>
<dbReference type="GO" id="GO:0009231">
    <property type="term" value="P:riboflavin biosynthetic process"/>
    <property type="evidence" value="ECO:0007669"/>
    <property type="project" value="InterPro"/>
</dbReference>
<feature type="domain" description="Riboflavin kinase" evidence="16">
    <location>
        <begin position="183"/>
        <end position="307"/>
    </location>
</feature>
<dbReference type="Proteomes" id="UP001144372">
    <property type="component" value="Unassembled WGS sequence"/>
</dbReference>
<evidence type="ECO:0000256" key="8">
    <source>
        <dbReference type="ARBA" id="ARBA00022741"/>
    </source>
</evidence>
<dbReference type="SMART" id="SM00904">
    <property type="entry name" value="Flavokinase"/>
    <property type="match status" value="1"/>
</dbReference>
<dbReference type="Gene3D" id="3.40.50.620">
    <property type="entry name" value="HUPs"/>
    <property type="match status" value="1"/>
</dbReference>
<dbReference type="GO" id="GO:0009398">
    <property type="term" value="P:FMN biosynthetic process"/>
    <property type="evidence" value="ECO:0007669"/>
    <property type="project" value="UniProtKB-UniRule"/>
</dbReference>
<reference evidence="17" key="1">
    <citation type="submission" date="2022-12" db="EMBL/GenBank/DDBJ databases">
        <title>Reference genome sequencing for broad-spectrum identification of bacterial and archaeal isolates by mass spectrometry.</title>
        <authorList>
            <person name="Sekiguchi Y."/>
            <person name="Tourlousse D.M."/>
        </authorList>
    </citation>
    <scope>NUCLEOTIDE SEQUENCE</scope>
    <source>
        <strain evidence="17">ASRB1</strain>
    </source>
</reference>
<keyword evidence="4 15" id="KW-0285">Flavoprotein</keyword>
<evidence type="ECO:0000259" key="16">
    <source>
        <dbReference type="SMART" id="SM00904"/>
    </source>
</evidence>
<dbReference type="NCBIfam" id="TIGR00083">
    <property type="entry name" value="ribF"/>
    <property type="match status" value="1"/>
</dbReference>
<dbReference type="GO" id="GO:0003919">
    <property type="term" value="F:FMN adenylyltransferase activity"/>
    <property type="evidence" value="ECO:0007669"/>
    <property type="project" value="UniProtKB-UniRule"/>
</dbReference>
<dbReference type="PANTHER" id="PTHR22749:SF6">
    <property type="entry name" value="RIBOFLAVIN KINASE"/>
    <property type="match status" value="1"/>
</dbReference>
<keyword evidence="8 15" id="KW-0547">Nucleotide-binding</keyword>
<comment type="caution">
    <text evidence="17">The sequence shown here is derived from an EMBL/GenBank/DDBJ whole genome shotgun (WGS) entry which is preliminary data.</text>
</comment>
<evidence type="ECO:0000256" key="5">
    <source>
        <dbReference type="ARBA" id="ARBA00022643"/>
    </source>
</evidence>
<evidence type="ECO:0000313" key="17">
    <source>
        <dbReference type="EMBL" id="GLI35014.1"/>
    </source>
</evidence>
<sequence length="314" mass="34890">MEIIVGTDNIKRSLKNPVITIGNFDGVHYGHQVLFQQVKDWAREIDGESVVMTFNPHPLEVLFPGKGPACITPHEQKLELIAACGIDVTIVIPFDKEFAKISAHDFVKKILVDKIGVKAVVVGYDYRFGRNRQGDIELLQKMGEEYGFEVKTLSGIRMAETVVSSTAIRQLIKEGEIKEANRLLGHVYEISGTVITGRQRGGRLLGFPTANIKMSCQAPPRPGVYVVKALVDGKIYGGAANLGYNPTFGDTPFTLEVHILDFNQDIYGAPITVRFLERLRDEKCFTDLQELSAQIRADVEKAREILMTLPSTTE</sequence>
<keyword evidence="18" id="KW-1185">Reference proteome</keyword>
<evidence type="ECO:0000256" key="3">
    <source>
        <dbReference type="ARBA" id="ARBA00005201"/>
    </source>
</evidence>
<dbReference type="Pfam" id="PF06574">
    <property type="entry name" value="FAD_syn"/>
    <property type="match status" value="1"/>
</dbReference>
<keyword evidence="9 15" id="KW-0418">Kinase</keyword>
<dbReference type="InterPro" id="IPR014729">
    <property type="entry name" value="Rossmann-like_a/b/a_fold"/>
</dbReference>
<evidence type="ECO:0000256" key="10">
    <source>
        <dbReference type="ARBA" id="ARBA00022827"/>
    </source>
</evidence>
<keyword evidence="10 15" id="KW-0274">FAD</keyword>
<dbReference type="InterPro" id="IPR004821">
    <property type="entry name" value="Cyt_trans-like"/>
</dbReference>
<comment type="function">
    <text evidence="1">Catalyzes the phosphorylation of riboflavin to FMN followed by the adenylation of FMN to FAD.</text>
</comment>
<evidence type="ECO:0000256" key="12">
    <source>
        <dbReference type="ARBA" id="ARBA00023268"/>
    </source>
</evidence>
<evidence type="ECO:0000256" key="7">
    <source>
        <dbReference type="ARBA" id="ARBA00022695"/>
    </source>
</evidence>
<dbReference type="NCBIfam" id="NF004160">
    <property type="entry name" value="PRK05627.1-3"/>
    <property type="match status" value="1"/>
</dbReference>
<organism evidence="17 18">
    <name type="scientific">Desulforhabdus amnigena</name>
    <dbReference type="NCBI Taxonomy" id="40218"/>
    <lineage>
        <taxon>Bacteria</taxon>
        <taxon>Pseudomonadati</taxon>
        <taxon>Thermodesulfobacteriota</taxon>
        <taxon>Syntrophobacteria</taxon>
        <taxon>Syntrophobacterales</taxon>
        <taxon>Syntrophobacteraceae</taxon>
        <taxon>Desulforhabdus</taxon>
    </lineage>
</organism>
<evidence type="ECO:0000256" key="14">
    <source>
        <dbReference type="ARBA" id="ARBA00049494"/>
    </source>
</evidence>
<evidence type="ECO:0000256" key="9">
    <source>
        <dbReference type="ARBA" id="ARBA00022777"/>
    </source>
</evidence>
<dbReference type="InterPro" id="IPR015865">
    <property type="entry name" value="Riboflavin_kinase_bac/euk"/>
</dbReference>
<proteinExistence type="inferred from homology"/>
<dbReference type="GO" id="GO:0006747">
    <property type="term" value="P:FAD biosynthetic process"/>
    <property type="evidence" value="ECO:0007669"/>
    <property type="project" value="UniProtKB-UniRule"/>
</dbReference>
<dbReference type="NCBIfam" id="NF004159">
    <property type="entry name" value="PRK05627.1-2"/>
    <property type="match status" value="1"/>
</dbReference>
<dbReference type="EMBL" id="BSDR01000001">
    <property type="protein sequence ID" value="GLI35014.1"/>
    <property type="molecule type" value="Genomic_DNA"/>
</dbReference>
<evidence type="ECO:0000256" key="15">
    <source>
        <dbReference type="PIRNR" id="PIRNR004491"/>
    </source>
</evidence>
<name>A0A9W6FUB9_9BACT</name>
<comment type="catalytic activity">
    <reaction evidence="13 15">
        <text>riboflavin + ATP = FMN + ADP + H(+)</text>
        <dbReference type="Rhea" id="RHEA:14357"/>
        <dbReference type="ChEBI" id="CHEBI:15378"/>
        <dbReference type="ChEBI" id="CHEBI:30616"/>
        <dbReference type="ChEBI" id="CHEBI:57986"/>
        <dbReference type="ChEBI" id="CHEBI:58210"/>
        <dbReference type="ChEBI" id="CHEBI:456216"/>
        <dbReference type="EC" id="2.7.1.26"/>
    </reaction>
</comment>
<dbReference type="AlphaFoldDB" id="A0A9W6FUB9"/>
<keyword evidence="11 15" id="KW-0067">ATP-binding</keyword>
<dbReference type="NCBIfam" id="NF004162">
    <property type="entry name" value="PRK05627.1-5"/>
    <property type="match status" value="1"/>
</dbReference>
<dbReference type="Pfam" id="PF01687">
    <property type="entry name" value="Flavokinase"/>
    <property type="match status" value="1"/>
</dbReference>
<comment type="pathway">
    <text evidence="3 15">Cofactor biosynthesis; FMN biosynthesis; FMN from riboflavin (ATP route): step 1/1.</text>
</comment>
<dbReference type="InterPro" id="IPR023468">
    <property type="entry name" value="Riboflavin_kinase"/>
</dbReference>
<comment type="catalytic activity">
    <reaction evidence="14 15">
        <text>FMN + ATP + H(+) = FAD + diphosphate</text>
        <dbReference type="Rhea" id="RHEA:17237"/>
        <dbReference type="ChEBI" id="CHEBI:15378"/>
        <dbReference type="ChEBI" id="CHEBI:30616"/>
        <dbReference type="ChEBI" id="CHEBI:33019"/>
        <dbReference type="ChEBI" id="CHEBI:57692"/>
        <dbReference type="ChEBI" id="CHEBI:58210"/>
        <dbReference type="EC" id="2.7.7.2"/>
    </reaction>
</comment>
<dbReference type="FunFam" id="3.40.50.620:FF:000021">
    <property type="entry name" value="Riboflavin biosynthesis protein"/>
    <property type="match status" value="1"/>
</dbReference>
<comment type="pathway">
    <text evidence="2 15">Cofactor biosynthesis; FAD biosynthesis; FAD from FMN: step 1/1.</text>
</comment>
<protein>
    <recommendedName>
        <fullName evidence="15">Riboflavin biosynthesis protein</fullName>
    </recommendedName>
    <domain>
        <recommendedName>
            <fullName evidence="15">Riboflavin kinase</fullName>
            <ecNumber evidence="15">2.7.1.26</ecNumber>
        </recommendedName>
        <alternativeName>
            <fullName evidence="15">Flavokinase</fullName>
        </alternativeName>
    </domain>
    <domain>
        <recommendedName>
            <fullName evidence="15">FMN adenylyltransferase</fullName>
            <ecNumber evidence="15">2.7.7.2</ecNumber>
        </recommendedName>
        <alternativeName>
            <fullName evidence="15">FAD pyrophosphorylase</fullName>
        </alternativeName>
        <alternativeName>
            <fullName evidence="15">FAD synthase</fullName>
        </alternativeName>
    </domain>
</protein>
<dbReference type="PIRSF" id="PIRSF004491">
    <property type="entry name" value="FAD_Synth"/>
    <property type="match status" value="1"/>
</dbReference>
<dbReference type="InterPro" id="IPR023465">
    <property type="entry name" value="Riboflavin_kinase_dom_sf"/>
</dbReference>
<dbReference type="InterPro" id="IPR015864">
    <property type="entry name" value="FAD_synthase"/>
</dbReference>
<keyword evidence="12" id="KW-0511">Multifunctional enzyme</keyword>
<evidence type="ECO:0000256" key="13">
    <source>
        <dbReference type="ARBA" id="ARBA00047880"/>
    </source>
</evidence>
<dbReference type="GO" id="GO:0005524">
    <property type="term" value="F:ATP binding"/>
    <property type="evidence" value="ECO:0007669"/>
    <property type="project" value="UniProtKB-UniRule"/>
</dbReference>
<comment type="similarity">
    <text evidence="15">Belongs to the ribF family.</text>
</comment>
<keyword evidence="6 15" id="KW-0808">Transferase</keyword>
<gene>
    <name evidence="17" type="primary">ribF</name>
    <name evidence="17" type="ORF">DAMNIGENAA_24470</name>
</gene>
<keyword evidence="7 15" id="KW-0548">Nucleotidyltransferase</keyword>
<dbReference type="PANTHER" id="PTHR22749">
    <property type="entry name" value="RIBOFLAVIN KINASE/FMN ADENYLYLTRANSFERASE"/>
    <property type="match status" value="1"/>
</dbReference>
<dbReference type="CDD" id="cd02064">
    <property type="entry name" value="FAD_synthetase_N"/>
    <property type="match status" value="1"/>
</dbReference>
<evidence type="ECO:0000256" key="2">
    <source>
        <dbReference type="ARBA" id="ARBA00004726"/>
    </source>
</evidence>
<evidence type="ECO:0000256" key="4">
    <source>
        <dbReference type="ARBA" id="ARBA00022630"/>
    </source>
</evidence>
<accession>A0A9W6FUB9</accession>
<dbReference type="EC" id="2.7.1.26" evidence="15"/>
<dbReference type="SUPFAM" id="SSF82114">
    <property type="entry name" value="Riboflavin kinase-like"/>
    <property type="match status" value="1"/>
</dbReference>
<dbReference type="GO" id="GO:0008531">
    <property type="term" value="F:riboflavin kinase activity"/>
    <property type="evidence" value="ECO:0007669"/>
    <property type="project" value="UniProtKB-UniRule"/>
</dbReference>
<evidence type="ECO:0000256" key="1">
    <source>
        <dbReference type="ARBA" id="ARBA00002121"/>
    </source>
</evidence>
<evidence type="ECO:0000256" key="11">
    <source>
        <dbReference type="ARBA" id="ARBA00022840"/>
    </source>
</evidence>
<evidence type="ECO:0000256" key="6">
    <source>
        <dbReference type="ARBA" id="ARBA00022679"/>
    </source>
</evidence>
<dbReference type="EC" id="2.7.7.2" evidence="15"/>
<dbReference type="NCBIfam" id="NF004163">
    <property type="entry name" value="PRK05627.1-6"/>
    <property type="match status" value="1"/>
</dbReference>
<dbReference type="Gene3D" id="2.40.30.30">
    <property type="entry name" value="Riboflavin kinase-like"/>
    <property type="match status" value="1"/>
</dbReference>
<dbReference type="InterPro" id="IPR002606">
    <property type="entry name" value="Riboflavin_kinase_bac"/>
</dbReference>
<dbReference type="NCBIfam" id="TIGR00125">
    <property type="entry name" value="cyt_tran_rel"/>
    <property type="match status" value="1"/>
</dbReference>